<feature type="compositionally biased region" description="Pro residues" evidence="1">
    <location>
        <begin position="165"/>
        <end position="189"/>
    </location>
</feature>
<dbReference type="OrthoDB" id="3481700at2"/>
<evidence type="ECO:0000313" key="4">
    <source>
        <dbReference type="Proteomes" id="UP000262882"/>
    </source>
</evidence>
<dbReference type="Proteomes" id="UP000262882">
    <property type="component" value="Unassembled WGS sequence"/>
</dbReference>
<name>A0A372GNC7_9ACTN</name>
<sequence>MVRSRTTTPLAGVLALILLGGAVATALGAIMTFVGLYETTLLVAFRHSTAYYAIQCVFVGLVTAAGIMLTRPRGPVAPIVAAICAYIALYVATRTGLLSYLFSRGAVPTDFVVQALKPRFYGWDLLAPLAAAAVGGLRVLMVAGASTPGPQPFTPPGQPFAAPGAQPPYQPPVPGPPMPPPSYQPPPAPGQGAAPGWSQGGPPPNVGGWAGQGRPPE</sequence>
<proteinExistence type="predicted"/>
<comment type="caution">
    <text evidence="3">The sequence shown here is derived from an EMBL/GenBank/DDBJ whole genome shotgun (WGS) entry which is preliminary data.</text>
</comment>
<keyword evidence="2" id="KW-1133">Transmembrane helix</keyword>
<reference evidence="3 4" key="1">
    <citation type="submission" date="2018-08" db="EMBL/GenBank/DDBJ databases">
        <title>Actinomadura spongicola sp. nov., isolated from marine sponge Leucetta chagosensis.</title>
        <authorList>
            <person name="Li L."/>
            <person name="Lin H.W."/>
        </authorList>
    </citation>
    <scope>NUCLEOTIDE SEQUENCE [LARGE SCALE GENOMIC DNA]</scope>
    <source>
        <strain evidence="3 4">LHW52907</strain>
    </source>
</reference>
<keyword evidence="2" id="KW-0472">Membrane</keyword>
<feature type="transmembrane region" description="Helical" evidence="2">
    <location>
        <begin position="76"/>
        <end position="100"/>
    </location>
</feature>
<feature type="transmembrane region" description="Helical" evidence="2">
    <location>
        <begin position="120"/>
        <end position="141"/>
    </location>
</feature>
<feature type="region of interest" description="Disordered" evidence="1">
    <location>
        <begin position="150"/>
        <end position="217"/>
    </location>
</feature>
<protein>
    <submittedName>
        <fullName evidence="3">Uncharacterized protein</fullName>
    </submittedName>
</protein>
<feature type="transmembrane region" description="Helical" evidence="2">
    <location>
        <begin position="50"/>
        <end position="69"/>
    </location>
</feature>
<keyword evidence="2" id="KW-0812">Transmembrane</keyword>
<accession>A0A372GNC7</accession>
<organism evidence="3 4">
    <name type="scientific">Actinomadura spongiicola</name>
    <dbReference type="NCBI Taxonomy" id="2303421"/>
    <lineage>
        <taxon>Bacteria</taxon>
        <taxon>Bacillati</taxon>
        <taxon>Actinomycetota</taxon>
        <taxon>Actinomycetes</taxon>
        <taxon>Streptosporangiales</taxon>
        <taxon>Thermomonosporaceae</taxon>
        <taxon>Actinomadura</taxon>
    </lineage>
</organism>
<keyword evidence="4" id="KW-1185">Reference proteome</keyword>
<dbReference type="EMBL" id="QVNQ01000001">
    <property type="protein sequence ID" value="RFS86835.1"/>
    <property type="molecule type" value="Genomic_DNA"/>
</dbReference>
<dbReference type="RefSeq" id="WP_117397284.1">
    <property type="nucleotide sequence ID" value="NZ_QVNQ01000001.1"/>
</dbReference>
<evidence type="ECO:0000313" key="3">
    <source>
        <dbReference type="EMBL" id="RFS86835.1"/>
    </source>
</evidence>
<evidence type="ECO:0000256" key="2">
    <source>
        <dbReference type="SAM" id="Phobius"/>
    </source>
</evidence>
<gene>
    <name evidence="3" type="ORF">D0T12_00675</name>
</gene>
<dbReference type="AlphaFoldDB" id="A0A372GNC7"/>
<evidence type="ECO:0000256" key="1">
    <source>
        <dbReference type="SAM" id="MobiDB-lite"/>
    </source>
</evidence>